<gene>
    <name evidence="1" type="ORF">GUY60_09855</name>
</gene>
<dbReference type="EMBL" id="JAAAHS010000051">
    <property type="protein sequence ID" value="NBE51723.1"/>
    <property type="molecule type" value="Genomic_DNA"/>
</dbReference>
<comment type="caution">
    <text evidence="1">The sequence shown here is derived from an EMBL/GenBank/DDBJ whole genome shotgun (WGS) entry which is preliminary data.</text>
</comment>
<protein>
    <submittedName>
        <fullName evidence="1">Uncharacterized protein</fullName>
    </submittedName>
</protein>
<dbReference type="Proteomes" id="UP000598297">
    <property type="component" value="Unassembled WGS sequence"/>
</dbReference>
<dbReference type="OrthoDB" id="9854320at2"/>
<keyword evidence="2" id="KW-1185">Reference proteome</keyword>
<proteinExistence type="predicted"/>
<dbReference type="RefSeq" id="WP_161695999.1">
    <property type="nucleotide sequence ID" value="NZ_JAAAHS010000051.1"/>
</dbReference>
<accession>A0A964UM33</accession>
<evidence type="ECO:0000313" key="2">
    <source>
        <dbReference type="Proteomes" id="UP000598297"/>
    </source>
</evidence>
<reference evidence="1" key="1">
    <citation type="submission" date="2020-01" db="EMBL/GenBank/DDBJ databases">
        <title>Whole-genome analyses of novel actinobacteria.</title>
        <authorList>
            <person name="Sahin N."/>
        </authorList>
    </citation>
    <scope>NUCLEOTIDE SEQUENCE</scope>
    <source>
        <strain evidence="1">YC537</strain>
    </source>
</reference>
<evidence type="ECO:0000313" key="1">
    <source>
        <dbReference type="EMBL" id="NBE51723.1"/>
    </source>
</evidence>
<dbReference type="AlphaFoldDB" id="A0A964UM33"/>
<organism evidence="1 2">
    <name type="scientific">Streptomyces boluensis</name>
    <dbReference type="NCBI Taxonomy" id="1775135"/>
    <lineage>
        <taxon>Bacteria</taxon>
        <taxon>Bacillati</taxon>
        <taxon>Actinomycetota</taxon>
        <taxon>Actinomycetes</taxon>
        <taxon>Kitasatosporales</taxon>
        <taxon>Streptomycetaceae</taxon>
        <taxon>Streptomyces</taxon>
    </lineage>
</organism>
<name>A0A964UM33_9ACTN</name>
<sequence>MITVQTSEGDVTLGDEDRFLLRAVVREIYQASYCFEGDAAWAGFPELFSAVRAERSSADGRVGIGPEQLVRLGKLADVMFEHLGGHEFHTRAGATLQEAQELMHRLTVGL</sequence>